<sequence>MRQILPCLDQQNLQDQRRAMGVRTPVLLNQVNFLVGFSDMQRREVDEVEYGDLWAGITSPQQPNRRGSF</sequence>
<dbReference type="AlphaFoldDB" id="A0A5C6D4N6"/>
<name>A0A5C6D4N6_9BACT</name>
<keyword evidence="2" id="KW-1185">Reference proteome</keyword>
<dbReference type="EMBL" id="SJPS01000001">
    <property type="protein sequence ID" value="TWU29829.1"/>
    <property type="molecule type" value="Genomic_DNA"/>
</dbReference>
<proteinExistence type="predicted"/>
<dbReference type="Proteomes" id="UP000318437">
    <property type="component" value="Unassembled WGS sequence"/>
</dbReference>
<reference evidence="1 2" key="1">
    <citation type="submission" date="2019-02" db="EMBL/GenBank/DDBJ databases">
        <title>Deep-cultivation of Planctomycetes and their phenomic and genomic characterization uncovers novel biology.</title>
        <authorList>
            <person name="Wiegand S."/>
            <person name="Jogler M."/>
            <person name="Boedeker C."/>
            <person name="Pinto D."/>
            <person name="Vollmers J."/>
            <person name="Rivas-Marin E."/>
            <person name="Kohn T."/>
            <person name="Peeters S.H."/>
            <person name="Heuer A."/>
            <person name="Rast P."/>
            <person name="Oberbeckmann S."/>
            <person name="Bunk B."/>
            <person name="Jeske O."/>
            <person name="Meyerdierks A."/>
            <person name="Storesund J.E."/>
            <person name="Kallscheuer N."/>
            <person name="Luecker S."/>
            <person name="Lage O.M."/>
            <person name="Pohl T."/>
            <person name="Merkel B.J."/>
            <person name="Hornburger P."/>
            <person name="Mueller R.-W."/>
            <person name="Bruemmer F."/>
            <person name="Labrenz M."/>
            <person name="Spormann A.M."/>
            <person name="Op Den Camp H."/>
            <person name="Overmann J."/>
            <person name="Amann R."/>
            <person name="Jetten M.S.M."/>
            <person name="Mascher T."/>
            <person name="Medema M.H."/>
            <person name="Devos D.P."/>
            <person name="Kaster A.-K."/>
            <person name="Ovreas L."/>
            <person name="Rohde M."/>
            <person name="Galperin M.Y."/>
            <person name="Jogler C."/>
        </authorList>
    </citation>
    <scope>NUCLEOTIDE SEQUENCE [LARGE SCALE GENOMIC DNA]</scope>
    <source>
        <strain evidence="1 2">Pla144</strain>
    </source>
</reference>
<accession>A0A5C6D4N6</accession>
<evidence type="ECO:0000313" key="1">
    <source>
        <dbReference type="EMBL" id="TWU29829.1"/>
    </source>
</evidence>
<evidence type="ECO:0000313" key="2">
    <source>
        <dbReference type="Proteomes" id="UP000318437"/>
    </source>
</evidence>
<organism evidence="1 2">
    <name type="scientific">Bythopirellula polymerisocia</name>
    <dbReference type="NCBI Taxonomy" id="2528003"/>
    <lineage>
        <taxon>Bacteria</taxon>
        <taxon>Pseudomonadati</taxon>
        <taxon>Planctomycetota</taxon>
        <taxon>Planctomycetia</taxon>
        <taxon>Pirellulales</taxon>
        <taxon>Lacipirellulaceae</taxon>
        <taxon>Bythopirellula</taxon>
    </lineage>
</organism>
<protein>
    <submittedName>
        <fullName evidence="1">Uncharacterized protein</fullName>
    </submittedName>
</protein>
<comment type="caution">
    <text evidence="1">The sequence shown here is derived from an EMBL/GenBank/DDBJ whole genome shotgun (WGS) entry which is preliminary data.</text>
</comment>
<gene>
    <name evidence="1" type="ORF">Pla144_06080</name>
</gene>